<proteinExistence type="predicted"/>
<keyword evidence="2" id="KW-1185">Reference proteome</keyword>
<comment type="caution">
    <text evidence="1">The sequence shown here is derived from an EMBL/GenBank/DDBJ whole genome shotgun (WGS) entry which is preliminary data.</text>
</comment>
<dbReference type="EMBL" id="QHJQ01000020">
    <property type="protein sequence ID" value="PXA02860.1"/>
    <property type="molecule type" value="Genomic_DNA"/>
</dbReference>
<sequence>MKYHDYNILSYSVDCREGVIAMNIGRPNQPEIANEKIIFSGVVGYHFKDAMGSIILDLEEKEIKEFIEKKSEAFAESYRLHGIP</sequence>
<dbReference type="InParanoid" id="A0A317ZCZ1"/>
<evidence type="ECO:0000313" key="1">
    <source>
        <dbReference type="EMBL" id="PXA02860.1"/>
    </source>
</evidence>
<feature type="non-terminal residue" evidence="1">
    <location>
        <position position="84"/>
    </location>
</feature>
<accession>A0A317ZCZ1</accession>
<dbReference type="Proteomes" id="UP000247099">
    <property type="component" value="Unassembled WGS sequence"/>
</dbReference>
<reference evidence="1 2" key="1">
    <citation type="submission" date="2018-05" db="EMBL/GenBank/DDBJ databases">
        <title>Coraliomargarita sinensis sp. nov., isolated from a marine solar saltern.</title>
        <authorList>
            <person name="Zhou L.Y."/>
        </authorList>
    </citation>
    <scope>NUCLEOTIDE SEQUENCE [LARGE SCALE GENOMIC DNA]</scope>
    <source>
        <strain evidence="1 2">WN38</strain>
    </source>
</reference>
<organism evidence="1 2">
    <name type="scientific">Coraliomargarita sinensis</name>
    <dbReference type="NCBI Taxonomy" id="2174842"/>
    <lineage>
        <taxon>Bacteria</taxon>
        <taxon>Pseudomonadati</taxon>
        <taxon>Verrucomicrobiota</taxon>
        <taxon>Opitutia</taxon>
        <taxon>Puniceicoccales</taxon>
        <taxon>Coraliomargaritaceae</taxon>
        <taxon>Coraliomargarita</taxon>
    </lineage>
</organism>
<dbReference type="AlphaFoldDB" id="A0A317ZCZ1"/>
<dbReference type="RefSeq" id="WP_146209398.1">
    <property type="nucleotide sequence ID" value="NZ_QHJQ01000020.1"/>
</dbReference>
<gene>
    <name evidence="1" type="ORF">DDZ13_15000</name>
</gene>
<protein>
    <submittedName>
        <fullName evidence="1">Uncharacterized protein</fullName>
    </submittedName>
</protein>
<name>A0A317ZCZ1_9BACT</name>
<evidence type="ECO:0000313" key="2">
    <source>
        <dbReference type="Proteomes" id="UP000247099"/>
    </source>
</evidence>